<evidence type="ECO:0000313" key="1">
    <source>
        <dbReference type="EMBL" id="QRD04295.1"/>
    </source>
</evidence>
<organism evidence="1 2">
    <name type="scientific">Phaeosphaeria nodorum (strain SN15 / ATCC MYA-4574 / FGSC 10173)</name>
    <name type="common">Glume blotch fungus</name>
    <name type="synonym">Parastagonospora nodorum</name>
    <dbReference type="NCBI Taxonomy" id="321614"/>
    <lineage>
        <taxon>Eukaryota</taxon>
        <taxon>Fungi</taxon>
        <taxon>Dikarya</taxon>
        <taxon>Ascomycota</taxon>
        <taxon>Pezizomycotina</taxon>
        <taxon>Dothideomycetes</taxon>
        <taxon>Pleosporomycetidae</taxon>
        <taxon>Pleosporales</taxon>
        <taxon>Pleosporineae</taxon>
        <taxon>Phaeosphaeriaceae</taxon>
        <taxon>Parastagonospora</taxon>
    </lineage>
</organism>
<protein>
    <submittedName>
        <fullName evidence="1">Uncharacterized protein</fullName>
    </submittedName>
</protein>
<evidence type="ECO:0000313" key="2">
    <source>
        <dbReference type="Proteomes" id="UP000663193"/>
    </source>
</evidence>
<name>A0A7U2I714_PHANO</name>
<dbReference type="VEuPathDB" id="FungiDB:JI435_443220"/>
<gene>
    <name evidence="1" type="ORF">JI435_443220</name>
</gene>
<reference evidence="2" key="1">
    <citation type="journal article" date="2021" name="BMC Genomics">
        <title>Chromosome-level genome assembly and manually-curated proteome of model necrotroph Parastagonospora nodorum Sn15 reveals a genome-wide trove of candidate effector homologs, and redundancy of virulence-related functions within an accessory chromosome.</title>
        <authorList>
            <person name="Bertazzoni S."/>
            <person name="Jones D.A.B."/>
            <person name="Phan H.T."/>
            <person name="Tan K.-C."/>
            <person name="Hane J.K."/>
        </authorList>
    </citation>
    <scope>NUCLEOTIDE SEQUENCE [LARGE SCALE GENOMIC DNA]</scope>
    <source>
        <strain evidence="2">SN15 / ATCC MYA-4574 / FGSC 10173)</strain>
    </source>
</reference>
<keyword evidence="2" id="KW-1185">Reference proteome</keyword>
<dbReference type="AlphaFoldDB" id="A0A7U2I714"/>
<dbReference type="EMBL" id="CP069038">
    <property type="protein sequence ID" value="QRD04295.1"/>
    <property type="molecule type" value="Genomic_DNA"/>
</dbReference>
<accession>A0A7U2I714</accession>
<sequence>MMTGVRHCNLAVRATLFFIKLPGKRRYKLPWWKSRRPPRFVRKYAPSRRALQSEEQEVLRRTYTITRYKDDMMNNSSSCLPRFARRPQDVPICMIPAIRRRTYDGT</sequence>
<dbReference type="Proteomes" id="UP000663193">
    <property type="component" value="Chromosome 16"/>
</dbReference>
<proteinExistence type="predicted"/>